<dbReference type="Gene3D" id="3.40.50.300">
    <property type="entry name" value="P-loop containing nucleotide triphosphate hydrolases"/>
    <property type="match status" value="4"/>
</dbReference>
<evidence type="ECO:0000256" key="3">
    <source>
        <dbReference type="ARBA" id="ARBA00022806"/>
    </source>
</evidence>
<dbReference type="InterPro" id="IPR014017">
    <property type="entry name" value="DNA_helicase_UvrD-like_C"/>
</dbReference>
<dbReference type="GO" id="GO:0016887">
    <property type="term" value="F:ATP hydrolysis activity"/>
    <property type="evidence" value="ECO:0007669"/>
    <property type="project" value="RHEA"/>
</dbReference>
<dbReference type="InterPro" id="IPR000212">
    <property type="entry name" value="DNA_helicase_UvrD/REP"/>
</dbReference>
<keyword evidence="1 10" id="KW-0547">Nucleotide-binding</keyword>
<dbReference type="PROSITE" id="PS51217">
    <property type="entry name" value="UVRD_HELICASE_CTER"/>
    <property type="match status" value="1"/>
</dbReference>
<dbReference type="EC" id="5.6.2.4" evidence="7"/>
<evidence type="ECO:0000259" key="12">
    <source>
        <dbReference type="PROSITE" id="PS51217"/>
    </source>
</evidence>
<dbReference type="GO" id="GO:0005524">
    <property type="term" value="F:ATP binding"/>
    <property type="evidence" value="ECO:0007669"/>
    <property type="project" value="UniProtKB-UniRule"/>
</dbReference>
<evidence type="ECO:0000256" key="4">
    <source>
        <dbReference type="ARBA" id="ARBA00022840"/>
    </source>
</evidence>
<dbReference type="InterPro" id="IPR027417">
    <property type="entry name" value="P-loop_NTPase"/>
</dbReference>
<dbReference type="PANTHER" id="PTHR11070:SF2">
    <property type="entry name" value="ATP-DEPENDENT DNA HELICASE SRS2"/>
    <property type="match status" value="1"/>
</dbReference>
<dbReference type="GO" id="GO:0000725">
    <property type="term" value="P:recombinational repair"/>
    <property type="evidence" value="ECO:0007669"/>
    <property type="project" value="TreeGrafter"/>
</dbReference>
<keyword evidence="2 10" id="KW-0378">Hydrolase</keyword>
<dbReference type="EMBL" id="PFGP01000101">
    <property type="protein sequence ID" value="PIW66239.1"/>
    <property type="molecule type" value="Genomic_DNA"/>
</dbReference>
<dbReference type="Pfam" id="PF13361">
    <property type="entry name" value="UvrD_C"/>
    <property type="match status" value="2"/>
</dbReference>
<dbReference type="PANTHER" id="PTHR11070">
    <property type="entry name" value="UVRD / RECB / PCRA DNA HELICASE FAMILY MEMBER"/>
    <property type="match status" value="1"/>
</dbReference>
<dbReference type="PROSITE" id="PS51198">
    <property type="entry name" value="UVRD_HELICASE_ATP_BIND"/>
    <property type="match status" value="1"/>
</dbReference>
<dbReference type="AlphaFoldDB" id="A0A2J0LG96"/>
<protein>
    <recommendedName>
        <fullName evidence="7">DNA 3'-5' helicase</fullName>
        <ecNumber evidence="7">5.6.2.4</ecNumber>
    </recommendedName>
    <alternativeName>
        <fullName evidence="8">DNA 3'-5' helicase II</fullName>
    </alternativeName>
</protein>
<evidence type="ECO:0000256" key="5">
    <source>
        <dbReference type="ARBA" id="ARBA00023235"/>
    </source>
</evidence>
<keyword evidence="4 10" id="KW-0067">ATP-binding</keyword>
<sequence length="1015" mass="116749">MKFPQVHTVEASAGSGKTYCLSKRYIQLLLGLPRENNKIPLNTILAITFTNKAAMEMKARILQFLKEEALSGNLQARSAMDYIIRNYNFFQVQTIDSFINSILYGCSFKLGLSANFKTEELYRDYLSFSLDRLIDQAATDKAVLGLFKRFLNQYLYIENKSGWFPKQSIYLRMQSLFSKSNKYSKDFARNDITPKDIIACKKDILKLNSKLVKKLPEGTNSAFAKKLDSFLKENENGFGIEDISDFFKRPDFPARKGTHVSSQTIELWSDLRKVIANLCELESLSSFNYYIDIFDALSVILKDISGREDVLFLEALNKNACRLFDEKSIALPELYYRLAARFKHFLIDEFQDTSVLQWKNIFAMVENALSSDGSLFYVGDRKQAIYRFRAGEAGLMNLVKNHFKDFNLTQESLAKNYRSRKNIVDFNNNLFSEYNLQRFLKQAQSAKKIKADLSAEDISEILSAFKDSGQQSADELVGGYVSVEKISSQEGLKTALYGAVDDLRKRFAPGEVAILTRKNDDVGMFTSWFLERGIPVESENTLNIKENYYIKEIVSFLKFLNSPIDNISFASFILGDIFSHSSGVPMQDIRDFIFGLRQAPDWNNIYLYKEFRLKFTGIWERFFEEFFKSVGFVPLYELVVSIYSRFKVIEKFSDQQGFFMRFIELIKQEESECAGISDFLEFFQDCEDEKLYVNAAESDSLKILTVHKAKGLEFKAVIIPMLTMNVKVSREIVVENDTSLSLLRIKRKYADFSQRLKQVHKDEYKKSFIDEINNIYVALTRAADELYVFVPEGSETSFNLAQILFTEDKIKIGAKLTAQCVKKDNGAKDSVIRIPSCAYKDLIDFIKREFRQDNILKGRDSILRGNILHYALSFVGNLDNQDKDLTLNLAFKKTAAKFVFIKDFKDIKSCLRRIVNDKGLGKYFYTKGADVFLEKDVVNSFGDTERIDRLIVSKKEIIVIDYKSTGDEGLKDDYRAQVVKYVNIIKHIYPGRMVKGVLLYLDSLTAEEVSFEQGN</sequence>
<evidence type="ECO:0000256" key="6">
    <source>
        <dbReference type="ARBA" id="ARBA00034617"/>
    </source>
</evidence>
<proteinExistence type="predicted"/>
<dbReference type="InterPro" id="IPR014016">
    <property type="entry name" value="UvrD-like_ATP-bd"/>
</dbReference>
<comment type="catalytic activity">
    <reaction evidence="9">
        <text>ATP + H2O = ADP + phosphate + H(+)</text>
        <dbReference type="Rhea" id="RHEA:13065"/>
        <dbReference type="ChEBI" id="CHEBI:15377"/>
        <dbReference type="ChEBI" id="CHEBI:15378"/>
        <dbReference type="ChEBI" id="CHEBI:30616"/>
        <dbReference type="ChEBI" id="CHEBI:43474"/>
        <dbReference type="ChEBI" id="CHEBI:456216"/>
        <dbReference type="EC" id="5.6.2.4"/>
    </reaction>
</comment>
<dbReference type="GO" id="GO:0043138">
    <property type="term" value="F:3'-5' DNA helicase activity"/>
    <property type="evidence" value="ECO:0007669"/>
    <property type="project" value="UniProtKB-EC"/>
</dbReference>
<reference evidence="13 14" key="1">
    <citation type="submission" date="2017-09" db="EMBL/GenBank/DDBJ databases">
        <title>Depth-based differentiation of microbial function through sediment-hosted aquifers and enrichment of novel symbionts in the deep terrestrial subsurface.</title>
        <authorList>
            <person name="Probst A.J."/>
            <person name="Ladd B."/>
            <person name="Jarett J.K."/>
            <person name="Geller-Mcgrath D.E."/>
            <person name="Sieber C.M."/>
            <person name="Emerson J.B."/>
            <person name="Anantharaman K."/>
            <person name="Thomas B.C."/>
            <person name="Malmstrom R."/>
            <person name="Stieglmeier M."/>
            <person name="Klingl A."/>
            <person name="Woyke T."/>
            <person name="Ryan C.M."/>
            <person name="Banfield J.F."/>
        </authorList>
    </citation>
    <scope>NUCLEOTIDE SEQUENCE [LARGE SCALE GENOMIC DNA]</scope>
    <source>
        <strain evidence="13">CG12_big_fil_rev_8_21_14_0_65_43_15</strain>
    </source>
</reference>
<feature type="domain" description="UvrD-like helicase C-terminal" evidence="12">
    <location>
        <begin position="409"/>
        <end position="711"/>
    </location>
</feature>
<evidence type="ECO:0000256" key="7">
    <source>
        <dbReference type="ARBA" id="ARBA00034808"/>
    </source>
</evidence>
<keyword evidence="5" id="KW-0413">Isomerase</keyword>
<evidence type="ECO:0000256" key="1">
    <source>
        <dbReference type="ARBA" id="ARBA00022741"/>
    </source>
</evidence>
<dbReference type="GO" id="GO:0003677">
    <property type="term" value="F:DNA binding"/>
    <property type="evidence" value="ECO:0007669"/>
    <property type="project" value="InterPro"/>
</dbReference>
<feature type="domain" description="UvrD-like helicase ATP-binding" evidence="11">
    <location>
        <begin position="1"/>
        <end position="420"/>
    </location>
</feature>
<evidence type="ECO:0000313" key="14">
    <source>
        <dbReference type="Proteomes" id="UP000231267"/>
    </source>
</evidence>
<dbReference type="Proteomes" id="UP000231267">
    <property type="component" value="Unassembled WGS sequence"/>
</dbReference>
<comment type="caution">
    <text evidence="13">The sequence shown here is derived from an EMBL/GenBank/DDBJ whole genome shotgun (WGS) entry which is preliminary data.</text>
</comment>
<dbReference type="SUPFAM" id="SSF52540">
    <property type="entry name" value="P-loop containing nucleoside triphosphate hydrolases"/>
    <property type="match status" value="1"/>
</dbReference>
<keyword evidence="3 10" id="KW-0347">Helicase</keyword>
<organism evidence="13 14">
    <name type="scientific">Candidatus Taenaricola geysiri</name>
    <dbReference type="NCBI Taxonomy" id="1974752"/>
    <lineage>
        <taxon>Bacteria</taxon>
        <taxon>Pseudomonadati</taxon>
        <taxon>Candidatus Omnitrophota</taxon>
        <taxon>Candidatus Taenaricola</taxon>
    </lineage>
</organism>
<comment type="catalytic activity">
    <reaction evidence="6">
        <text>Couples ATP hydrolysis with the unwinding of duplex DNA by translocating in the 3'-5' direction.</text>
        <dbReference type="EC" id="5.6.2.4"/>
    </reaction>
</comment>
<name>A0A2J0LG96_9BACT</name>
<dbReference type="GO" id="GO:0033202">
    <property type="term" value="C:DNA helicase complex"/>
    <property type="evidence" value="ECO:0007669"/>
    <property type="project" value="TreeGrafter"/>
</dbReference>
<dbReference type="Pfam" id="PF00580">
    <property type="entry name" value="UvrD-helicase"/>
    <property type="match status" value="1"/>
</dbReference>
<evidence type="ECO:0000256" key="8">
    <source>
        <dbReference type="ARBA" id="ARBA00034923"/>
    </source>
</evidence>
<evidence type="ECO:0000256" key="10">
    <source>
        <dbReference type="PROSITE-ProRule" id="PRU00560"/>
    </source>
</evidence>
<evidence type="ECO:0000256" key="9">
    <source>
        <dbReference type="ARBA" id="ARBA00048988"/>
    </source>
</evidence>
<dbReference type="Gene3D" id="1.10.486.10">
    <property type="entry name" value="PCRA, domain 4"/>
    <property type="match status" value="1"/>
</dbReference>
<dbReference type="GO" id="GO:0005829">
    <property type="term" value="C:cytosol"/>
    <property type="evidence" value="ECO:0007669"/>
    <property type="project" value="TreeGrafter"/>
</dbReference>
<accession>A0A2J0LG96</accession>
<evidence type="ECO:0000313" key="13">
    <source>
        <dbReference type="EMBL" id="PIW66239.1"/>
    </source>
</evidence>
<feature type="binding site" evidence="10">
    <location>
        <begin position="11"/>
        <end position="18"/>
    </location>
    <ligand>
        <name>ATP</name>
        <dbReference type="ChEBI" id="CHEBI:30616"/>
    </ligand>
</feature>
<gene>
    <name evidence="13" type="ORF">COW11_04370</name>
</gene>
<evidence type="ECO:0000259" key="11">
    <source>
        <dbReference type="PROSITE" id="PS51198"/>
    </source>
</evidence>
<evidence type="ECO:0000256" key="2">
    <source>
        <dbReference type="ARBA" id="ARBA00022801"/>
    </source>
</evidence>